<comment type="caution">
    <text evidence="2">The sequence shown here is derived from an EMBL/GenBank/DDBJ whole genome shotgun (WGS) entry which is preliminary data.</text>
</comment>
<dbReference type="AlphaFoldDB" id="A0ABD3Q0I4"/>
<organism evidence="2 3">
    <name type="scientific">Stephanodiscus triporus</name>
    <dbReference type="NCBI Taxonomy" id="2934178"/>
    <lineage>
        <taxon>Eukaryota</taxon>
        <taxon>Sar</taxon>
        <taxon>Stramenopiles</taxon>
        <taxon>Ochrophyta</taxon>
        <taxon>Bacillariophyta</taxon>
        <taxon>Coscinodiscophyceae</taxon>
        <taxon>Thalassiosirophycidae</taxon>
        <taxon>Stephanodiscales</taxon>
        <taxon>Stephanodiscaceae</taxon>
        <taxon>Stephanodiscus</taxon>
    </lineage>
</organism>
<dbReference type="Proteomes" id="UP001530315">
    <property type="component" value="Unassembled WGS sequence"/>
</dbReference>
<evidence type="ECO:0000313" key="3">
    <source>
        <dbReference type="Proteomes" id="UP001530315"/>
    </source>
</evidence>
<evidence type="ECO:0000256" key="1">
    <source>
        <dbReference type="SAM" id="MobiDB-lite"/>
    </source>
</evidence>
<accession>A0ABD3Q0I4</accession>
<name>A0ABD3Q0I4_9STRA</name>
<keyword evidence="3" id="KW-1185">Reference proteome</keyword>
<sequence>MLSMTSTFQMEGSIQGQQMPKEVSAEDHLVLRRRQEAYKKFSADVAQISDGRSLEMFRHSCPSLVVVGETKTMSRTKTGRGGAPAVDRESKSRRRSVVFPSISSDYIIRDRLQSESSVGPAGDHGTACATASEVQLSGIGRRISVESDVTMESLTDRNQNEEWKLILGVRNSNHDNVITTNKDTRHDPKNPPLPLAATCPTLYSKLAQGIAKSCTNLSATVAPEPNLIVRPKHHPLHRCPSTNGLVVGIVKPSRYSEGGWLNASSSTIDLKQLSGYPTQLKESDVASKSIKRTTSLLSVHSIITQSNSSTHTKPASNERWVALGVDFHPRTEVYEFDKNDEFFGECLESEECDESLII</sequence>
<gene>
    <name evidence="2" type="ORF">ACHAW5_008161</name>
</gene>
<dbReference type="EMBL" id="JALLAZ020000499">
    <property type="protein sequence ID" value="KAL3793828.1"/>
    <property type="molecule type" value="Genomic_DNA"/>
</dbReference>
<reference evidence="2 3" key="1">
    <citation type="submission" date="2024-10" db="EMBL/GenBank/DDBJ databases">
        <title>Updated reference genomes for cyclostephanoid diatoms.</title>
        <authorList>
            <person name="Roberts W.R."/>
            <person name="Alverson A.J."/>
        </authorList>
    </citation>
    <scope>NUCLEOTIDE SEQUENCE [LARGE SCALE GENOMIC DNA]</scope>
    <source>
        <strain evidence="2 3">AJA276-08</strain>
    </source>
</reference>
<feature type="region of interest" description="Disordered" evidence="1">
    <location>
        <begin position="1"/>
        <end position="21"/>
    </location>
</feature>
<protein>
    <submittedName>
        <fullName evidence="2">Uncharacterized protein</fullName>
    </submittedName>
</protein>
<feature type="compositionally biased region" description="Polar residues" evidence="1">
    <location>
        <begin position="1"/>
        <end position="18"/>
    </location>
</feature>
<evidence type="ECO:0000313" key="2">
    <source>
        <dbReference type="EMBL" id="KAL3793828.1"/>
    </source>
</evidence>
<proteinExistence type="predicted"/>
<feature type="region of interest" description="Disordered" evidence="1">
    <location>
        <begin position="72"/>
        <end position="96"/>
    </location>
</feature>